<protein>
    <submittedName>
        <fullName evidence="1">Uncharacterized protein</fullName>
    </submittedName>
</protein>
<evidence type="ECO:0000313" key="1">
    <source>
        <dbReference type="EMBL" id="KAI0056751.1"/>
    </source>
</evidence>
<dbReference type="EMBL" id="MU277258">
    <property type="protein sequence ID" value="KAI0056751.1"/>
    <property type="molecule type" value="Genomic_DNA"/>
</dbReference>
<dbReference type="Proteomes" id="UP000814140">
    <property type="component" value="Unassembled WGS sequence"/>
</dbReference>
<accession>A0ACB8SM22</accession>
<reference evidence="1" key="2">
    <citation type="journal article" date="2022" name="New Phytol.">
        <title>Evolutionary transition to the ectomycorrhizal habit in the genomes of a hyperdiverse lineage of mushroom-forming fungi.</title>
        <authorList>
            <person name="Looney B."/>
            <person name="Miyauchi S."/>
            <person name="Morin E."/>
            <person name="Drula E."/>
            <person name="Courty P.E."/>
            <person name="Kohler A."/>
            <person name="Kuo A."/>
            <person name="LaButti K."/>
            <person name="Pangilinan J."/>
            <person name="Lipzen A."/>
            <person name="Riley R."/>
            <person name="Andreopoulos W."/>
            <person name="He G."/>
            <person name="Johnson J."/>
            <person name="Nolan M."/>
            <person name="Tritt A."/>
            <person name="Barry K.W."/>
            <person name="Grigoriev I.V."/>
            <person name="Nagy L.G."/>
            <person name="Hibbett D."/>
            <person name="Henrissat B."/>
            <person name="Matheny P.B."/>
            <person name="Labbe J."/>
            <person name="Martin F.M."/>
        </authorList>
    </citation>
    <scope>NUCLEOTIDE SEQUENCE</scope>
    <source>
        <strain evidence="1">HHB10654</strain>
    </source>
</reference>
<evidence type="ECO:0000313" key="2">
    <source>
        <dbReference type="Proteomes" id="UP000814140"/>
    </source>
</evidence>
<comment type="caution">
    <text evidence="1">The sequence shown here is derived from an EMBL/GenBank/DDBJ whole genome shotgun (WGS) entry which is preliminary data.</text>
</comment>
<reference evidence="1" key="1">
    <citation type="submission" date="2021-03" db="EMBL/GenBank/DDBJ databases">
        <authorList>
            <consortium name="DOE Joint Genome Institute"/>
            <person name="Ahrendt S."/>
            <person name="Looney B.P."/>
            <person name="Miyauchi S."/>
            <person name="Morin E."/>
            <person name="Drula E."/>
            <person name="Courty P.E."/>
            <person name="Chicoki N."/>
            <person name="Fauchery L."/>
            <person name="Kohler A."/>
            <person name="Kuo A."/>
            <person name="Labutti K."/>
            <person name="Pangilinan J."/>
            <person name="Lipzen A."/>
            <person name="Riley R."/>
            <person name="Andreopoulos W."/>
            <person name="He G."/>
            <person name="Johnson J."/>
            <person name="Barry K.W."/>
            <person name="Grigoriev I.V."/>
            <person name="Nagy L."/>
            <person name="Hibbett D."/>
            <person name="Henrissat B."/>
            <person name="Matheny P.B."/>
            <person name="Labbe J."/>
            <person name="Martin F."/>
        </authorList>
    </citation>
    <scope>NUCLEOTIDE SEQUENCE</scope>
    <source>
        <strain evidence="1">HHB10654</strain>
    </source>
</reference>
<name>A0ACB8SM22_9AGAM</name>
<gene>
    <name evidence="1" type="ORF">BV25DRAFT_1831841</name>
</gene>
<sequence>MCMARLGLKAPARARLGGVTACQILEPGRCSRLRLGQGLARLRPGLCINTARVEDISEISLKTVPHYQSQAFSGTCTFSCLVTIGLHVSRQLETTSGH</sequence>
<organism evidence="1 2">
    <name type="scientific">Artomyces pyxidatus</name>
    <dbReference type="NCBI Taxonomy" id="48021"/>
    <lineage>
        <taxon>Eukaryota</taxon>
        <taxon>Fungi</taxon>
        <taxon>Dikarya</taxon>
        <taxon>Basidiomycota</taxon>
        <taxon>Agaricomycotina</taxon>
        <taxon>Agaricomycetes</taxon>
        <taxon>Russulales</taxon>
        <taxon>Auriscalpiaceae</taxon>
        <taxon>Artomyces</taxon>
    </lineage>
</organism>
<keyword evidence="2" id="KW-1185">Reference proteome</keyword>
<proteinExistence type="predicted"/>